<dbReference type="Proteomes" id="UP001064048">
    <property type="component" value="Chromosome 17"/>
</dbReference>
<comment type="caution">
    <text evidence="1">The sequence shown here is derived from an EMBL/GenBank/DDBJ whole genome shotgun (WGS) entry which is preliminary data.</text>
</comment>
<keyword evidence="2" id="KW-1185">Reference proteome</keyword>
<name>A0ACC0KKB6_CHOFU</name>
<dbReference type="EMBL" id="CM046117">
    <property type="protein sequence ID" value="KAI8436934.1"/>
    <property type="molecule type" value="Genomic_DNA"/>
</dbReference>
<sequence length="565" mass="64797">MATEYVYNKRRCDFGRQPMFCEHGPEMCDSIAPNPLEYKSYILRNPVHQLTQHTPTFFHNTINTIRAEYTTTGANHAEGGWPKDVNVVDPEATQRYRRKIEKDDPYVHCVFATASEMEHYVFQNNAIDMYQIYYSELSSMPPLERNSMRTVNVYRDPKEGRPISSICWEPDGGHRFAVTYVNVDYNRIPRASILAYVWDVENSNEPEITIDPPCPVLDLQYNPRDHTMLTGGLMNGQVAIWDLRHGSTPVQVCPPHIAHRDLVRSVLFIASKSGMEFFSGGPDGVCKWWDIRNMSETTEEMIIDVVKYSFDVPSMPKSFGITAMEYESTIPTRYMVGTENGKICSGNRKGKTALERLPASYDTVQLGPVWRVERNPYFLKNFLSVGDWRLQVWSEDCRDSPILWSPWQRHKVTDANWSPTRCSLLLSTSWNGVVSAWDLLRRQHVPVLTMQVCYDPLLKLKYHEQGSLVALGSSKGNIYMAEVSQSMSQSGEKDKGLMLAILEREGKREKILEARMREIRLKMRQAEEGSPRHSIGEPDPSLGDRDLIEATQEYNQIVKKELAAM</sequence>
<organism evidence="1 2">
    <name type="scientific">Choristoneura fumiferana</name>
    <name type="common">Spruce budworm moth</name>
    <name type="synonym">Archips fumiferana</name>
    <dbReference type="NCBI Taxonomy" id="7141"/>
    <lineage>
        <taxon>Eukaryota</taxon>
        <taxon>Metazoa</taxon>
        <taxon>Ecdysozoa</taxon>
        <taxon>Arthropoda</taxon>
        <taxon>Hexapoda</taxon>
        <taxon>Insecta</taxon>
        <taxon>Pterygota</taxon>
        <taxon>Neoptera</taxon>
        <taxon>Endopterygota</taxon>
        <taxon>Lepidoptera</taxon>
        <taxon>Glossata</taxon>
        <taxon>Ditrysia</taxon>
        <taxon>Tortricoidea</taxon>
        <taxon>Tortricidae</taxon>
        <taxon>Tortricinae</taxon>
        <taxon>Choristoneura</taxon>
    </lineage>
</organism>
<gene>
    <name evidence="1" type="ORF">MSG28_010360</name>
</gene>
<reference evidence="1 2" key="1">
    <citation type="journal article" date="2022" name="Genome Biol. Evol.">
        <title>The Spruce Budworm Genome: Reconstructing the Evolutionary History of Antifreeze Proteins.</title>
        <authorList>
            <person name="Beliveau C."/>
            <person name="Gagne P."/>
            <person name="Picq S."/>
            <person name="Vernygora O."/>
            <person name="Keeling C.I."/>
            <person name="Pinkney K."/>
            <person name="Doucet D."/>
            <person name="Wen F."/>
            <person name="Johnston J.S."/>
            <person name="Maaroufi H."/>
            <person name="Boyle B."/>
            <person name="Laroche J."/>
            <person name="Dewar K."/>
            <person name="Juretic N."/>
            <person name="Blackburn G."/>
            <person name="Nisole A."/>
            <person name="Brunet B."/>
            <person name="Brandao M."/>
            <person name="Lumley L."/>
            <person name="Duan J."/>
            <person name="Quan G."/>
            <person name="Lucarotti C.J."/>
            <person name="Roe A.D."/>
            <person name="Sperling F.A.H."/>
            <person name="Levesque R.C."/>
            <person name="Cusson M."/>
        </authorList>
    </citation>
    <scope>NUCLEOTIDE SEQUENCE [LARGE SCALE GENOMIC DNA]</scope>
    <source>
        <strain evidence="1">Glfc:IPQL:Cfum</strain>
    </source>
</reference>
<evidence type="ECO:0000313" key="1">
    <source>
        <dbReference type="EMBL" id="KAI8436934.1"/>
    </source>
</evidence>
<proteinExistence type="predicted"/>
<evidence type="ECO:0000313" key="2">
    <source>
        <dbReference type="Proteomes" id="UP001064048"/>
    </source>
</evidence>
<accession>A0ACC0KKB6</accession>
<protein>
    <submittedName>
        <fullName evidence="1">Uncharacterized protein</fullName>
    </submittedName>
</protein>